<evidence type="ECO:0000256" key="1">
    <source>
        <dbReference type="ARBA" id="ARBA00007789"/>
    </source>
</evidence>
<dbReference type="InterPro" id="IPR050766">
    <property type="entry name" value="Bact_Lucif_Oxidored"/>
</dbReference>
<dbReference type="NCBIfam" id="TIGR03558">
    <property type="entry name" value="oxido_grp_1"/>
    <property type="match status" value="1"/>
</dbReference>
<keyword evidence="5" id="KW-1185">Reference proteome</keyword>
<feature type="region of interest" description="Disordered" evidence="2">
    <location>
        <begin position="108"/>
        <end position="127"/>
    </location>
</feature>
<dbReference type="RefSeq" id="WP_345153602.1">
    <property type="nucleotide sequence ID" value="NZ_BAABEO010000026.1"/>
</dbReference>
<protein>
    <submittedName>
        <fullName evidence="4">LLM class flavin-dependent oxidoreductase</fullName>
    </submittedName>
</protein>
<dbReference type="InterPro" id="IPR019949">
    <property type="entry name" value="CmoO-like"/>
</dbReference>
<dbReference type="InterPro" id="IPR011251">
    <property type="entry name" value="Luciferase-like_dom"/>
</dbReference>
<dbReference type="Gene3D" id="3.20.20.30">
    <property type="entry name" value="Luciferase-like domain"/>
    <property type="match status" value="1"/>
</dbReference>
<reference evidence="5" key="1">
    <citation type="journal article" date="2019" name="Int. J. Syst. Evol. Microbiol.">
        <title>The Global Catalogue of Microorganisms (GCM) 10K type strain sequencing project: providing services to taxonomists for standard genome sequencing and annotation.</title>
        <authorList>
            <consortium name="The Broad Institute Genomics Platform"/>
            <consortium name="The Broad Institute Genome Sequencing Center for Infectious Disease"/>
            <person name="Wu L."/>
            <person name="Ma J."/>
        </authorList>
    </citation>
    <scope>NUCLEOTIDE SEQUENCE [LARGE SCALE GENOMIC DNA]</scope>
    <source>
        <strain evidence="5">JCM 30742</strain>
    </source>
</reference>
<feature type="domain" description="Luciferase-like" evidence="3">
    <location>
        <begin position="10"/>
        <end position="302"/>
    </location>
</feature>
<evidence type="ECO:0000259" key="3">
    <source>
        <dbReference type="Pfam" id="PF00296"/>
    </source>
</evidence>
<dbReference type="EMBL" id="BAABEO010000026">
    <property type="protein sequence ID" value="GAA3698887.1"/>
    <property type="molecule type" value="Genomic_DNA"/>
</dbReference>
<name>A0ABP7CZU3_9MICC</name>
<organism evidence="4 5">
    <name type="scientific">Arthrobacter ginkgonis</name>
    <dbReference type="NCBI Taxonomy" id="1630594"/>
    <lineage>
        <taxon>Bacteria</taxon>
        <taxon>Bacillati</taxon>
        <taxon>Actinomycetota</taxon>
        <taxon>Actinomycetes</taxon>
        <taxon>Micrococcales</taxon>
        <taxon>Micrococcaceae</taxon>
        <taxon>Arthrobacter</taxon>
    </lineage>
</organism>
<dbReference type="InterPro" id="IPR036661">
    <property type="entry name" value="Luciferase-like_sf"/>
</dbReference>
<evidence type="ECO:0000256" key="2">
    <source>
        <dbReference type="SAM" id="MobiDB-lite"/>
    </source>
</evidence>
<dbReference type="Proteomes" id="UP001500752">
    <property type="component" value="Unassembled WGS sequence"/>
</dbReference>
<gene>
    <name evidence="4" type="ORF">GCM10023081_39730</name>
</gene>
<sequence>MSEPLALSVLDLATVADGATEAEAVNQAVALAQCAEEFGYQRFWTAEHHSMPTIASSAPDLIALRIADTTSHLRVGAGGVMLPNHSALQVAERYLTLEAFHPGRIDLGVGRAPGTDPATSSALRRSDAASYPDQLAELDAYLDGTAVDPRSRVRAVPRGTSRPPLFLLGSSLASVRLAATRGDAFAFAGHFSPDLATPALRTYREHFTAGTLQRPHAILSVAALAAETKEHTRWIAGATRLAAVHAARGIAGPLPSPETAARHHWSEQDHTIADSLTAGHIIGDQDSVHDALQTLAKQTGADELMITANVHGHDDHVRSLQLISEAIGAQPAATSATASVTSVH</sequence>
<accession>A0ABP7CZU3</accession>
<dbReference type="SUPFAM" id="SSF51679">
    <property type="entry name" value="Bacterial luciferase-like"/>
    <property type="match status" value="1"/>
</dbReference>
<evidence type="ECO:0000313" key="5">
    <source>
        <dbReference type="Proteomes" id="UP001500752"/>
    </source>
</evidence>
<evidence type="ECO:0000313" key="4">
    <source>
        <dbReference type="EMBL" id="GAA3698887.1"/>
    </source>
</evidence>
<dbReference type="CDD" id="cd00347">
    <property type="entry name" value="Flavin_utilizing_monoxygenases"/>
    <property type="match status" value="1"/>
</dbReference>
<dbReference type="PANTHER" id="PTHR30137">
    <property type="entry name" value="LUCIFERASE-LIKE MONOOXYGENASE"/>
    <property type="match status" value="1"/>
</dbReference>
<comment type="caution">
    <text evidence="4">The sequence shown here is derived from an EMBL/GenBank/DDBJ whole genome shotgun (WGS) entry which is preliminary data.</text>
</comment>
<proteinExistence type="predicted"/>
<dbReference type="Pfam" id="PF00296">
    <property type="entry name" value="Bac_luciferase"/>
    <property type="match status" value="1"/>
</dbReference>
<comment type="similarity">
    <text evidence="1">To bacterial alkanal monooxygenase alpha and beta chains.</text>
</comment>
<dbReference type="PANTHER" id="PTHR30137:SF6">
    <property type="entry name" value="LUCIFERASE-LIKE MONOOXYGENASE"/>
    <property type="match status" value="1"/>
</dbReference>